<proteinExistence type="inferred from homology"/>
<protein>
    <submittedName>
        <fullName evidence="8">Zona pellucida-binding protein 2</fullName>
    </submittedName>
</protein>
<dbReference type="Gene3D" id="2.60.40.10">
    <property type="entry name" value="Immunoglobulins"/>
    <property type="match status" value="1"/>
</dbReference>
<name>A0A091H5V1_BUCRH</name>
<evidence type="ECO:0000313" key="8">
    <source>
        <dbReference type="EMBL" id="KFO90197.1"/>
    </source>
</evidence>
<dbReference type="Proteomes" id="UP000054064">
    <property type="component" value="Unassembled WGS sequence"/>
</dbReference>
<dbReference type="AlphaFoldDB" id="A0A091H5V1"/>
<evidence type="ECO:0000256" key="1">
    <source>
        <dbReference type="ARBA" id="ARBA00004218"/>
    </source>
</evidence>
<dbReference type="PROSITE" id="PS50835">
    <property type="entry name" value="IG_LIKE"/>
    <property type="match status" value="1"/>
</dbReference>
<dbReference type="GO" id="GO:0001669">
    <property type="term" value="C:acrosomal vesicle"/>
    <property type="evidence" value="ECO:0007669"/>
    <property type="project" value="UniProtKB-SubCell"/>
</dbReference>
<evidence type="ECO:0000256" key="4">
    <source>
        <dbReference type="ARBA" id="ARBA00022525"/>
    </source>
</evidence>
<dbReference type="InterPro" id="IPR048805">
    <property type="entry name" value="ZPBP1/2_C"/>
</dbReference>
<dbReference type="EMBL" id="KL522773">
    <property type="protein sequence ID" value="KFO90197.1"/>
    <property type="molecule type" value="Genomic_DNA"/>
</dbReference>
<feature type="non-terminal residue" evidence="8">
    <location>
        <position position="280"/>
    </location>
</feature>
<sequence length="280" mass="31665">VYVKVLTDSPCLVCMDWARSQEELIDPKYLWTGPDGKNLKGHKDVNLTDTGQLVVIGVKESLSGTYTCTLSHNILETTPPEERETVEVYKFVLYAYRAADHTYLLSVRFPTRDHFLEELKKLLNSIIADLTCHIAEASCRCHSVQTPQRGLRRELFLRFQVNPFAPGWEEVCHQVPYDCEAVRNKRAQEAKARLGKFFREQAYALKHQLQTAPTIHYVDNSFAAARTDSCPPGFGKNNVIHQSCASCCVVCEPGTYSPDTGVTCQVCKRPRVRKYGARSC</sequence>
<feature type="domain" description="Ig-like" evidence="7">
    <location>
        <begin position="1"/>
        <end position="87"/>
    </location>
</feature>
<dbReference type="SUPFAM" id="SSF48726">
    <property type="entry name" value="Immunoglobulin"/>
    <property type="match status" value="1"/>
</dbReference>
<keyword evidence="6" id="KW-0968">Cytoplasmic vesicle</keyword>
<evidence type="ECO:0000256" key="2">
    <source>
        <dbReference type="ARBA" id="ARBA00004613"/>
    </source>
</evidence>
<dbReference type="InterPro" id="IPR013783">
    <property type="entry name" value="Ig-like_fold"/>
</dbReference>
<evidence type="ECO:0000259" key="7">
    <source>
        <dbReference type="PROSITE" id="PS50835"/>
    </source>
</evidence>
<evidence type="ECO:0000256" key="5">
    <source>
        <dbReference type="ARBA" id="ARBA00023180"/>
    </source>
</evidence>
<keyword evidence="9" id="KW-1185">Reference proteome</keyword>
<dbReference type="GO" id="GO:0002199">
    <property type="term" value="C:zona pellucida receptor complex"/>
    <property type="evidence" value="ECO:0007669"/>
    <property type="project" value="TreeGrafter"/>
</dbReference>
<dbReference type="GO" id="GO:0007339">
    <property type="term" value="P:binding of sperm to zona pellucida"/>
    <property type="evidence" value="ECO:0007669"/>
    <property type="project" value="InterPro"/>
</dbReference>
<accession>A0A091H5V1</accession>
<dbReference type="PANTHER" id="PTHR15443:SF4">
    <property type="entry name" value="ZONA PELLUCIDA-BINDING PROTEIN 2"/>
    <property type="match status" value="1"/>
</dbReference>
<dbReference type="InterPro" id="IPR048806">
    <property type="entry name" value="ZPBP1/2_N"/>
</dbReference>
<dbReference type="InterPro" id="IPR010857">
    <property type="entry name" value="Sp38-bd"/>
</dbReference>
<dbReference type="InterPro" id="IPR007110">
    <property type="entry name" value="Ig-like_dom"/>
</dbReference>
<gene>
    <name evidence="8" type="ORF">N320_06411</name>
</gene>
<dbReference type="Pfam" id="PF20626">
    <property type="entry name" value="EGF_Sp38_C"/>
    <property type="match status" value="1"/>
</dbReference>
<reference evidence="8 9" key="1">
    <citation type="submission" date="2014-04" db="EMBL/GenBank/DDBJ databases">
        <title>Genome evolution of avian class.</title>
        <authorList>
            <person name="Zhang G."/>
            <person name="Li C."/>
        </authorList>
    </citation>
    <scope>NUCLEOTIDE SEQUENCE [LARGE SCALE GENOMIC DNA]</scope>
    <source>
        <strain evidence="8">BGI_N320</strain>
    </source>
</reference>
<comment type="subcellular location">
    <subcellularLocation>
        <location evidence="1">Cytoplasmic vesicle</location>
        <location evidence="1">Secretory vesicle</location>
        <location evidence="1">Acrosome</location>
    </subcellularLocation>
    <subcellularLocation>
        <location evidence="2">Secreted</location>
    </subcellularLocation>
</comment>
<comment type="similarity">
    <text evidence="3">Belongs to the zona pellucida-binding protein Sp38 family.</text>
</comment>
<feature type="non-terminal residue" evidence="8">
    <location>
        <position position="1"/>
    </location>
</feature>
<keyword evidence="5" id="KW-0325">Glycoprotein</keyword>
<evidence type="ECO:0000256" key="3">
    <source>
        <dbReference type="ARBA" id="ARBA00007196"/>
    </source>
</evidence>
<dbReference type="PANTHER" id="PTHR15443">
    <property type="entry name" value="ZONA PELLUCIDA BINDING PROTEIN SP38"/>
    <property type="match status" value="1"/>
</dbReference>
<dbReference type="Pfam" id="PF07354">
    <property type="entry name" value="Sp38"/>
    <property type="match status" value="1"/>
</dbReference>
<dbReference type="GO" id="GO:0001675">
    <property type="term" value="P:acrosome assembly"/>
    <property type="evidence" value="ECO:0007669"/>
    <property type="project" value="TreeGrafter"/>
</dbReference>
<keyword evidence="4" id="KW-0964">Secreted</keyword>
<evidence type="ECO:0000313" key="9">
    <source>
        <dbReference type="Proteomes" id="UP000054064"/>
    </source>
</evidence>
<dbReference type="GO" id="GO:0005576">
    <property type="term" value="C:extracellular region"/>
    <property type="evidence" value="ECO:0007669"/>
    <property type="project" value="UniProtKB-SubCell"/>
</dbReference>
<evidence type="ECO:0000256" key="6">
    <source>
        <dbReference type="ARBA" id="ARBA00023329"/>
    </source>
</evidence>
<organism evidence="8 9">
    <name type="scientific">Buceros rhinoceros silvestris</name>
    <dbReference type="NCBI Taxonomy" id="175836"/>
    <lineage>
        <taxon>Eukaryota</taxon>
        <taxon>Metazoa</taxon>
        <taxon>Chordata</taxon>
        <taxon>Craniata</taxon>
        <taxon>Vertebrata</taxon>
        <taxon>Euteleostomi</taxon>
        <taxon>Archelosauria</taxon>
        <taxon>Archosauria</taxon>
        <taxon>Dinosauria</taxon>
        <taxon>Saurischia</taxon>
        <taxon>Theropoda</taxon>
        <taxon>Coelurosauria</taxon>
        <taxon>Aves</taxon>
        <taxon>Neognathae</taxon>
        <taxon>Neoaves</taxon>
        <taxon>Telluraves</taxon>
        <taxon>Coraciimorphae</taxon>
        <taxon>Bucerotiformes</taxon>
        <taxon>Bucerotidae</taxon>
        <taxon>Buceros</taxon>
    </lineage>
</organism>
<dbReference type="InterPro" id="IPR036179">
    <property type="entry name" value="Ig-like_dom_sf"/>
</dbReference>